<feature type="non-terminal residue" evidence="1">
    <location>
        <position position="1"/>
    </location>
</feature>
<reference evidence="1" key="1">
    <citation type="journal article" date="2015" name="Nature">
        <title>Complex archaea that bridge the gap between prokaryotes and eukaryotes.</title>
        <authorList>
            <person name="Spang A."/>
            <person name="Saw J.H."/>
            <person name="Jorgensen S.L."/>
            <person name="Zaremba-Niedzwiedzka K."/>
            <person name="Martijn J."/>
            <person name="Lind A.E."/>
            <person name="van Eijk R."/>
            <person name="Schleper C."/>
            <person name="Guy L."/>
            <person name="Ettema T.J."/>
        </authorList>
    </citation>
    <scope>NUCLEOTIDE SEQUENCE</scope>
</reference>
<name>A0A0F8WRX5_9ZZZZ</name>
<comment type="caution">
    <text evidence="1">The sequence shown here is derived from an EMBL/GenBank/DDBJ whole genome shotgun (WGS) entry which is preliminary data.</text>
</comment>
<protein>
    <submittedName>
        <fullName evidence="1">Uncharacterized protein</fullName>
    </submittedName>
</protein>
<accession>A0A0F8WRX5</accession>
<organism evidence="1">
    <name type="scientific">marine sediment metagenome</name>
    <dbReference type="NCBI Taxonomy" id="412755"/>
    <lineage>
        <taxon>unclassified sequences</taxon>
        <taxon>metagenomes</taxon>
        <taxon>ecological metagenomes</taxon>
    </lineage>
</organism>
<sequence>LGQLGDDYEQAIELQLSNNRKWQEYNIETTLTYGEDVFGDNYTWLSVALFW</sequence>
<dbReference type="AlphaFoldDB" id="A0A0F8WRX5"/>
<evidence type="ECO:0000313" key="1">
    <source>
        <dbReference type="EMBL" id="KKK51085.1"/>
    </source>
</evidence>
<proteinExistence type="predicted"/>
<dbReference type="EMBL" id="LAZR01067688">
    <property type="protein sequence ID" value="KKK51085.1"/>
    <property type="molecule type" value="Genomic_DNA"/>
</dbReference>
<gene>
    <name evidence="1" type="ORF">LCGC14_3118480</name>
</gene>